<gene>
    <name evidence="2" type="ORF">DMAD_01610</name>
</gene>
<proteinExistence type="predicted"/>
<dbReference type="AlphaFoldDB" id="A0AAU9G0F5"/>
<keyword evidence="3" id="KW-1185">Reference proteome</keyword>
<evidence type="ECO:0000313" key="3">
    <source>
        <dbReference type="Proteomes" id="UP001500889"/>
    </source>
</evidence>
<name>A0AAU9G0F5_DROMD</name>
<sequence>MEKDDKKSARKQAKQAIEDFLEDNDCEALQPSSKSNSCCGWGLQEFDAQTHDAWILKCPKSLDSSELEGKRIKLPGRRFVGDLQVRGSEYVTASPETIAYTNAKGKNKVRNIPISGIVVVSKRLNLAQPSAIQRATPFPATASPPNFMMPVRHPFFGRDFKRRIKLPQEICQQLIEANNKSIATSEFVRRNANFYKIRKQIEGSTQTLEEKEHDVRQSVLTGVKPDFMNPDSGPKYNLGDLTSGDKEERIKKKQVSSVEKPKKRTANGEVKAIRDSADGASRMK</sequence>
<organism evidence="2 3">
    <name type="scientific">Drosophila madeirensis</name>
    <name type="common">Fruit fly</name>
    <dbReference type="NCBI Taxonomy" id="30013"/>
    <lineage>
        <taxon>Eukaryota</taxon>
        <taxon>Metazoa</taxon>
        <taxon>Ecdysozoa</taxon>
        <taxon>Arthropoda</taxon>
        <taxon>Hexapoda</taxon>
        <taxon>Insecta</taxon>
        <taxon>Pterygota</taxon>
        <taxon>Neoptera</taxon>
        <taxon>Endopterygota</taxon>
        <taxon>Diptera</taxon>
        <taxon>Brachycera</taxon>
        <taxon>Muscomorpha</taxon>
        <taxon>Ephydroidea</taxon>
        <taxon>Drosophilidae</taxon>
        <taxon>Drosophila</taxon>
        <taxon>Sophophora</taxon>
    </lineage>
</organism>
<dbReference type="Proteomes" id="UP001500889">
    <property type="component" value="Chromosome A"/>
</dbReference>
<evidence type="ECO:0000313" key="2">
    <source>
        <dbReference type="EMBL" id="BFG01982.1"/>
    </source>
</evidence>
<evidence type="ECO:0000256" key="1">
    <source>
        <dbReference type="SAM" id="MobiDB-lite"/>
    </source>
</evidence>
<accession>A0AAU9G0F5</accession>
<reference evidence="2 3" key="1">
    <citation type="submission" date="2024-02" db="EMBL/GenBank/DDBJ databases">
        <title>A chromosome-level genome assembly of Drosophila madeirensis, a fruit fly species endemic to Madeira island.</title>
        <authorList>
            <person name="Tomihara K."/>
            <person name="Llopart A."/>
            <person name="Yamamoto D."/>
        </authorList>
    </citation>
    <scope>NUCLEOTIDE SEQUENCE [LARGE SCALE GENOMIC DNA]</scope>
    <source>
        <strain evidence="2 3">RF1</strain>
    </source>
</reference>
<dbReference type="EMBL" id="AP029266">
    <property type="protein sequence ID" value="BFG01982.1"/>
    <property type="molecule type" value="Genomic_DNA"/>
</dbReference>
<protein>
    <submittedName>
        <fullName evidence="2">Uncharacterized protein</fullName>
    </submittedName>
</protein>
<feature type="region of interest" description="Disordered" evidence="1">
    <location>
        <begin position="223"/>
        <end position="284"/>
    </location>
</feature>